<dbReference type="AlphaFoldDB" id="A0A8H6TID7"/>
<protein>
    <submittedName>
        <fullName evidence="2">Uncharacterized protein</fullName>
    </submittedName>
</protein>
<feature type="region of interest" description="Disordered" evidence="1">
    <location>
        <begin position="271"/>
        <end position="337"/>
    </location>
</feature>
<dbReference type="Proteomes" id="UP000613580">
    <property type="component" value="Unassembled WGS sequence"/>
</dbReference>
<feature type="compositionally biased region" description="Polar residues" evidence="1">
    <location>
        <begin position="272"/>
        <end position="284"/>
    </location>
</feature>
<keyword evidence="3" id="KW-1185">Reference proteome</keyword>
<sequence length="349" mass="37377">MAASGLVAGAASTLVSSPSRVKASIPAQNVAYPHWGTTDTNTPFQEPTITSQWLFPPPTPYPSLLQFTAAGQVHAEMTRATQLTSDLHYERCADGALLMQINYLEDWIGKAEEYGLLQSSDGSDEEVYPGPRPTVEDYDDWATANFAADFELMAAATWIVSLDVPMLHELPSQPVPVVDPNPTPAKVSPVREPALQHFGFELPRPIPADLFIRESVSPTPTQPAPLLLPTVISIEPAATPAYSPMSSLSSLSPGSVDAVATTTTTPAQDVTNIQPRNRTSSRLAQKNIGKAEKARASTTTTRRESNKRKKTSAGAKVQGRASLRSATFEAASKSTLSNSDIGPKVVLEI</sequence>
<gene>
    <name evidence="2" type="ORF">HMN09_00459700</name>
</gene>
<evidence type="ECO:0000313" key="2">
    <source>
        <dbReference type="EMBL" id="KAF7317246.1"/>
    </source>
</evidence>
<proteinExistence type="predicted"/>
<evidence type="ECO:0000256" key="1">
    <source>
        <dbReference type="SAM" id="MobiDB-lite"/>
    </source>
</evidence>
<comment type="caution">
    <text evidence="2">The sequence shown here is derived from an EMBL/GenBank/DDBJ whole genome shotgun (WGS) entry which is preliminary data.</text>
</comment>
<name>A0A8H6TID7_MYCCL</name>
<reference evidence="2" key="1">
    <citation type="submission" date="2020-05" db="EMBL/GenBank/DDBJ databases">
        <title>Mycena genomes resolve the evolution of fungal bioluminescence.</title>
        <authorList>
            <person name="Tsai I.J."/>
        </authorList>
    </citation>
    <scope>NUCLEOTIDE SEQUENCE</scope>
    <source>
        <strain evidence="2">110903Hualien_Pintung</strain>
    </source>
</reference>
<organism evidence="2 3">
    <name type="scientific">Mycena chlorophos</name>
    <name type="common">Agaric fungus</name>
    <name type="synonym">Agaricus chlorophos</name>
    <dbReference type="NCBI Taxonomy" id="658473"/>
    <lineage>
        <taxon>Eukaryota</taxon>
        <taxon>Fungi</taxon>
        <taxon>Dikarya</taxon>
        <taxon>Basidiomycota</taxon>
        <taxon>Agaricomycotina</taxon>
        <taxon>Agaricomycetes</taxon>
        <taxon>Agaricomycetidae</taxon>
        <taxon>Agaricales</taxon>
        <taxon>Marasmiineae</taxon>
        <taxon>Mycenaceae</taxon>
        <taxon>Mycena</taxon>
    </lineage>
</organism>
<accession>A0A8H6TID7</accession>
<evidence type="ECO:0000313" key="3">
    <source>
        <dbReference type="Proteomes" id="UP000613580"/>
    </source>
</evidence>
<dbReference type="EMBL" id="JACAZE010000005">
    <property type="protein sequence ID" value="KAF7317246.1"/>
    <property type="molecule type" value="Genomic_DNA"/>
</dbReference>